<evidence type="ECO:0000256" key="1">
    <source>
        <dbReference type="SAM" id="MobiDB-lite"/>
    </source>
</evidence>
<feature type="region of interest" description="Disordered" evidence="1">
    <location>
        <begin position="151"/>
        <end position="180"/>
    </location>
</feature>
<sequence length="180" mass="19364">MVLFVALPERACLRSSVAAVKVNSRGKQVRDEGVRVELYDQVEGGGDAMNAVYDGVIFKAISKTKQNTPRAPQSTSATACTHYQYCIETGLHGNIGVMLTIDISPILMQSLVLESKSPSVMASGHNQWVVLRKQSTGLLVNVSIHPSLGCPKSRSRPNAMTVETTNGITGSGEQDWSISM</sequence>
<dbReference type="AlphaFoldDB" id="A0AAU9KJU9"/>
<accession>A0AAU9KJU9</accession>
<name>A0AAU9KJU9_9STRA</name>
<organism evidence="2 3">
    <name type="scientific">Peronospora belbahrii</name>
    <dbReference type="NCBI Taxonomy" id="622444"/>
    <lineage>
        <taxon>Eukaryota</taxon>
        <taxon>Sar</taxon>
        <taxon>Stramenopiles</taxon>
        <taxon>Oomycota</taxon>
        <taxon>Peronosporomycetes</taxon>
        <taxon>Peronosporales</taxon>
        <taxon>Peronosporaceae</taxon>
        <taxon>Peronospora</taxon>
    </lineage>
</organism>
<reference evidence="2" key="1">
    <citation type="submission" date="2021-11" db="EMBL/GenBank/DDBJ databases">
        <authorList>
            <person name="Islam A."/>
            <person name="Islam S."/>
            <person name="Flora M.S."/>
            <person name="Rahman M."/>
            <person name="Ziaur R.M."/>
            <person name="Epstein J.H."/>
            <person name="Hassan M."/>
            <person name="Klassen M."/>
            <person name="Woodard K."/>
            <person name="Webb A."/>
            <person name="Webby R.J."/>
            <person name="El Zowalaty M.E."/>
        </authorList>
    </citation>
    <scope>NUCLEOTIDE SEQUENCE</scope>
    <source>
        <strain evidence="2">Pbs3</strain>
    </source>
</reference>
<evidence type="ECO:0000313" key="3">
    <source>
        <dbReference type="Proteomes" id="UP001160483"/>
    </source>
</evidence>
<proteinExistence type="predicted"/>
<protein>
    <submittedName>
        <fullName evidence="2">Uncharacterized protein</fullName>
    </submittedName>
</protein>
<feature type="compositionally biased region" description="Polar residues" evidence="1">
    <location>
        <begin position="156"/>
        <end position="180"/>
    </location>
</feature>
<evidence type="ECO:0000313" key="2">
    <source>
        <dbReference type="EMBL" id="CAH0473163.1"/>
    </source>
</evidence>
<dbReference type="EMBL" id="CAKKTJ010000001">
    <property type="protein sequence ID" value="CAH0473163.1"/>
    <property type="molecule type" value="Genomic_DNA"/>
</dbReference>
<dbReference type="Proteomes" id="UP001160483">
    <property type="component" value="Unassembled WGS sequence"/>
</dbReference>
<comment type="caution">
    <text evidence="2">The sequence shown here is derived from an EMBL/GenBank/DDBJ whole genome shotgun (WGS) entry which is preliminary data.</text>
</comment>
<gene>
    <name evidence="2" type="ORF">PBS003_LOCUS72</name>
</gene>